<evidence type="ECO:0000313" key="4">
    <source>
        <dbReference type="EMBL" id="THH13077.1"/>
    </source>
</evidence>
<reference evidence="4 5" key="1">
    <citation type="submission" date="2019-02" db="EMBL/GenBank/DDBJ databases">
        <title>Genome sequencing of the rare red list fungi Bondarzewia mesenterica.</title>
        <authorList>
            <person name="Buettner E."/>
            <person name="Kellner H."/>
        </authorList>
    </citation>
    <scope>NUCLEOTIDE SEQUENCE [LARGE SCALE GENOMIC DNA]</scope>
    <source>
        <strain evidence="4 5">DSM 108281</strain>
    </source>
</reference>
<keyword evidence="1" id="KW-0862">Zinc</keyword>
<feature type="domain" description="C2H2-type" evidence="3">
    <location>
        <begin position="263"/>
        <end position="290"/>
    </location>
</feature>
<dbReference type="AlphaFoldDB" id="A0A4S4LMG1"/>
<keyword evidence="1" id="KW-0479">Metal-binding</keyword>
<feature type="compositionally biased region" description="Basic and acidic residues" evidence="2">
    <location>
        <begin position="151"/>
        <end position="161"/>
    </location>
</feature>
<protein>
    <recommendedName>
        <fullName evidence="3">C2H2-type domain-containing protein</fullName>
    </recommendedName>
</protein>
<dbReference type="Gene3D" id="3.30.160.60">
    <property type="entry name" value="Classic Zinc Finger"/>
    <property type="match status" value="1"/>
</dbReference>
<dbReference type="Pfam" id="PF00096">
    <property type="entry name" value="zf-C2H2"/>
    <property type="match status" value="1"/>
</dbReference>
<evidence type="ECO:0000256" key="2">
    <source>
        <dbReference type="SAM" id="MobiDB-lite"/>
    </source>
</evidence>
<dbReference type="OrthoDB" id="8922241at2759"/>
<gene>
    <name evidence="4" type="ORF">EW146_g7106</name>
</gene>
<feature type="compositionally biased region" description="Basic residues" evidence="2">
    <location>
        <begin position="128"/>
        <end position="139"/>
    </location>
</feature>
<evidence type="ECO:0000259" key="3">
    <source>
        <dbReference type="PROSITE" id="PS50157"/>
    </source>
</evidence>
<proteinExistence type="predicted"/>
<evidence type="ECO:0000256" key="1">
    <source>
        <dbReference type="PROSITE-ProRule" id="PRU00042"/>
    </source>
</evidence>
<dbReference type="GO" id="GO:0008270">
    <property type="term" value="F:zinc ion binding"/>
    <property type="evidence" value="ECO:0007669"/>
    <property type="project" value="UniProtKB-KW"/>
</dbReference>
<accession>A0A4S4LMG1</accession>
<evidence type="ECO:0000313" key="5">
    <source>
        <dbReference type="Proteomes" id="UP000310158"/>
    </source>
</evidence>
<keyword evidence="1" id="KW-0863">Zinc-finger</keyword>
<feature type="region of interest" description="Disordered" evidence="2">
    <location>
        <begin position="128"/>
        <end position="214"/>
    </location>
</feature>
<dbReference type="SMART" id="SM00355">
    <property type="entry name" value="ZnF_C2H2"/>
    <property type="match status" value="2"/>
</dbReference>
<keyword evidence="5" id="KW-1185">Reference proteome</keyword>
<dbReference type="PROSITE" id="PS50157">
    <property type="entry name" value="ZINC_FINGER_C2H2_2"/>
    <property type="match status" value="1"/>
</dbReference>
<feature type="compositionally biased region" description="Acidic residues" evidence="2">
    <location>
        <begin position="184"/>
        <end position="199"/>
    </location>
</feature>
<organism evidence="4 5">
    <name type="scientific">Bondarzewia mesenterica</name>
    <dbReference type="NCBI Taxonomy" id="1095465"/>
    <lineage>
        <taxon>Eukaryota</taxon>
        <taxon>Fungi</taxon>
        <taxon>Dikarya</taxon>
        <taxon>Basidiomycota</taxon>
        <taxon>Agaricomycotina</taxon>
        <taxon>Agaricomycetes</taxon>
        <taxon>Russulales</taxon>
        <taxon>Bondarzewiaceae</taxon>
        <taxon>Bondarzewia</taxon>
    </lineage>
</organism>
<feature type="compositionally biased region" description="Polar residues" evidence="2">
    <location>
        <begin position="82"/>
        <end position="95"/>
    </location>
</feature>
<feature type="region of interest" description="Disordered" evidence="2">
    <location>
        <begin position="76"/>
        <end position="108"/>
    </location>
</feature>
<dbReference type="InterPro" id="IPR013087">
    <property type="entry name" value="Znf_C2H2_type"/>
</dbReference>
<dbReference type="Proteomes" id="UP000310158">
    <property type="component" value="Unassembled WGS sequence"/>
</dbReference>
<name>A0A4S4LMG1_9AGAM</name>
<feature type="region of interest" description="Disordered" evidence="2">
    <location>
        <begin position="1"/>
        <end position="24"/>
    </location>
</feature>
<feature type="compositionally biased region" description="Polar residues" evidence="2">
    <location>
        <begin position="170"/>
        <end position="183"/>
    </location>
</feature>
<dbReference type="EMBL" id="SGPL01000389">
    <property type="protein sequence ID" value="THH13077.1"/>
    <property type="molecule type" value="Genomic_DNA"/>
</dbReference>
<comment type="caution">
    <text evidence="4">The sequence shown here is derived from an EMBL/GenBank/DDBJ whole genome shotgun (WGS) entry which is preliminary data.</text>
</comment>
<sequence>MSTPYKRASGPLPTEPTSQRINSHPLFPSPRLYYEIPTPVDGAFGALTGDSNHQSILLSTSPSRFVFTTPIIHDPIRPAVSHPSTEFSQTPASQSTKKRKRTEDEDAQQLEQPVHYVWIVWEPPMARTTKRRATVHKHRVNETLRTNNEITRNRTSKDSVLAHRQAPDAVSSQTAGPRSSPNTADDEDNSEDESNDEVAEMSPSARAHEETQRMAVAALRREASGKYRCEMPGCDKLLSSPRETRRHIKKTKLHRHPDCKGEYACGHCGRRFGREDSMRRHLKNQICLKKMVSVAMDG</sequence>